<dbReference type="AlphaFoldDB" id="A0A4R6TPJ4"/>
<dbReference type="Proteomes" id="UP000295468">
    <property type="component" value="Unassembled WGS sequence"/>
</dbReference>
<reference evidence="1 2" key="1">
    <citation type="submission" date="2019-03" db="EMBL/GenBank/DDBJ databases">
        <title>Genomic Encyclopedia of Archaeal and Bacterial Type Strains, Phase II (KMG-II): from individual species to whole genera.</title>
        <authorList>
            <person name="Goeker M."/>
        </authorList>
    </citation>
    <scope>NUCLEOTIDE SEQUENCE [LARGE SCALE GENOMIC DNA]</scope>
    <source>
        <strain evidence="1 2">DSM 18435</strain>
    </source>
</reference>
<dbReference type="InterPro" id="IPR036770">
    <property type="entry name" value="Ankyrin_rpt-contain_sf"/>
</dbReference>
<sequence>MEVYQHEIVSSINAMYGDLLRSWKQYDTVAEHLQALSVRLWEEVSQGNPTALQEVRNYHWSHLGQTVEVLKNAGLTEADCRQTIANEYGYRRWSEVSHVRYPYHISFENAVELLLQGDEPGLRELLNGDPGLINQKSQYGHRATLLHYAVSNGVELWRQSVPANLPQMVEFLLERGANPRAKMKVYNGEYTASELLMSSEHPRKAGILPALRDAFSKAVS</sequence>
<protein>
    <recommendedName>
        <fullName evidence="3">Ankyrin repeat protein</fullName>
    </recommendedName>
</protein>
<evidence type="ECO:0000313" key="2">
    <source>
        <dbReference type="Proteomes" id="UP000295468"/>
    </source>
</evidence>
<keyword evidence="2" id="KW-1185">Reference proteome</keyword>
<dbReference type="InterPro" id="IPR002110">
    <property type="entry name" value="Ankyrin_rpt"/>
</dbReference>
<dbReference type="EMBL" id="SNYI01000001">
    <property type="protein sequence ID" value="TDQ33215.1"/>
    <property type="molecule type" value="Genomic_DNA"/>
</dbReference>
<organism evidence="1 2">
    <name type="scientific">Zeaxanthinibacter enoshimensis</name>
    <dbReference type="NCBI Taxonomy" id="392009"/>
    <lineage>
        <taxon>Bacteria</taxon>
        <taxon>Pseudomonadati</taxon>
        <taxon>Bacteroidota</taxon>
        <taxon>Flavobacteriia</taxon>
        <taxon>Flavobacteriales</taxon>
        <taxon>Flavobacteriaceae</taxon>
        <taxon>Zeaxanthinibacter</taxon>
    </lineage>
</organism>
<name>A0A4R6TPJ4_9FLAO</name>
<gene>
    <name evidence="1" type="ORF">CLV82_1053</name>
</gene>
<dbReference type="Gene3D" id="1.25.40.20">
    <property type="entry name" value="Ankyrin repeat-containing domain"/>
    <property type="match status" value="1"/>
</dbReference>
<dbReference type="RefSeq" id="WP_133643219.1">
    <property type="nucleotide sequence ID" value="NZ_SNYI01000001.1"/>
</dbReference>
<evidence type="ECO:0008006" key="3">
    <source>
        <dbReference type="Google" id="ProtNLM"/>
    </source>
</evidence>
<proteinExistence type="predicted"/>
<dbReference type="OrthoDB" id="928522at2"/>
<evidence type="ECO:0000313" key="1">
    <source>
        <dbReference type="EMBL" id="TDQ33215.1"/>
    </source>
</evidence>
<accession>A0A4R6TPJ4</accession>
<comment type="caution">
    <text evidence="1">The sequence shown here is derived from an EMBL/GenBank/DDBJ whole genome shotgun (WGS) entry which is preliminary data.</text>
</comment>
<dbReference type="Pfam" id="PF00023">
    <property type="entry name" value="Ank"/>
    <property type="match status" value="1"/>
</dbReference>